<evidence type="ECO:0000313" key="2">
    <source>
        <dbReference type="EMBL" id="KZT28200.1"/>
    </source>
</evidence>
<evidence type="ECO:0000256" key="1">
    <source>
        <dbReference type="SAM" id="MobiDB-lite"/>
    </source>
</evidence>
<dbReference type="EMBL" id="KV425558">
    <property type="protein sequence ID" value="KZT28200.1"/>
    <property type="molecule type" value="Genomic_DNA"/>
</dbReference>
<dbReference type="STRING" id="1314782.A0A165UI86"/>
<gene>
    <name evidence="2" type="ORF">NEOLEDRAFT_903542</name>
</gene>
<name>A0A165UI86_9AGAM</name>
<feature type="region of interest" description="Disordered" evidence="1">
    <location>
        <begin position="16"/>
        <end position="218"/>
    </location>
</feature>
<feature type="compositionally biased region" description="Polar residues" evidence="1">
    <location>
        <begin position="189"/>
        <end position="198"/>
    </location>
</feature>
<organism evidence="2 3">
    <name type="scientific">Neolentinus lepideus HHB14362 ss-1</name>
    <dbReference type="NCBI Taxonomy" id="1314782"/>
    <lineage>
        <taxon>Eukaryota</taxon>
        <taxon>Fungi</taxon>
        <taxon>Dikarya</taxon>
        <taxon>Basidiomycota</taxon>
        <taxon>Agaricomycotina</taxon>
        <taxon>Agaricomycetes</taxon>
        <taxon>Gloeophyllales</taxon>
        <taxon>Gloeophyllaceae</taxon>
        <taxon>Neolentinus</taxon>
    </lineage>
</organism>
<accession>A0A165UI86</accession>
<dbReference type="AlphaFoldDB" id="A0A165UI86"/>
<proteinExistence type="predicted"/>
<sequence length="218" mass="23876">MFQNLVRRISGSFFLRPDRPWSDDATSNAPQIGRKRRLSDADRDEESYPSSTKRSKGGLVAEEERDESPVPAKETQDVKDIRKGVKEVELEDKEELEKAAAIPLPEDKEEGSEKEETEKEEETEEEETVAEPREKFASTDSTSTGATESTTAAEPKSAETETEAIPAVSDEFKQPSAAVDTVPKAEEPLTTSQSTAENEASIEDVPKGKTATNAPTEA</sequence>
<feature type="compositionally biased region" description="Basic and acidic residues" evidence="1">
    <location>
        <begin position="74"/>
        <end position="88"/>
    </location>
</feature>
<dbReference type="OrthoDB" id="3269227at2759"/>
<feature type="compositionally biased region" description="Acidic residues" evidence="1">
    <location>
        <begin position="107"/>
        <end position="129"/>
    </location>
</feature>
<reference evidence="2 3" key="1">
    <citation type="journal article" date="2016" name="Mol. Biol. Evol.">
        <title>Comparative Genomics of Early-Diverging Mushroom-Forming Fungi Provides Insights into the Origins of Lignocellulose Decay Capabilities.</title>
        <authorList>
            <person name="Nagy L.G."/>
            <person name="Riley R."/>
            <person name="Tritt A."/>
            <person name="Adam C."/>
            <person name="Daum C."/>
            <person name="Floudas D."/>
            <person name="Sun H."/>
            <person name="Yadav J.S."/>
            <person name="Pangilinan J."/>
            <person name="Larsson K.H."/>
            <person name="Matsuura K."/>
            <person name="Barry K."/>
            <person name="Labutti K."/>
            <person name="Kuo R."/>
            <person name="Ohm R.A."/>
            <person name="Bhattacharya S.S."/>
            <person name="Shirouzu T."/>
            <person name="Yoshinaga Y."/>
            <person name="Martin F.M."/>
            <person name="Grigoriev I.V."/>
            <person name="Hibbett D.S."/>
        </authorList>
    </citation>
    <scope>NUCLEOTIDE SEQUENCE [LARGE SCALE GENOMIC DNA]</scope>
    <source>
        <strain evidence="2 3">HHB14362 ss-1</strain>
    </source>
</reference>
<protein>
    <submittedName>
        <fullName evidence="2">Uncharacterized protein</fullName>
    </submittedName>
</protein>
<feature type="compositionally biased region" description="Low complexity" evidence="1">
    <location>
        <begin position="138"/>
        <end position="153"/>
    </location>
</feature>
<dbReference type="Proteomes" id="UP000076761">
    <property type="component" value="Unassembled WGS sequence"/>
</dbReference>
<dbReference type="InParanoid" id="A0A165UI86"/>
<evidence type="ECO:0000313" key="3">
    <source>
        <dbReference type="Proteomes" id="UP000076761"/>
    </source>
</evidence>
<keyword evidence="3" id="KW-1185">Reference proteome</keyword>